<gene>
    <name evidence="2" type="primary">AUGUSTUS-3.0.2_32142</name>
    <name evidence="2" type="ORF">TcasGA2_TC032142</name>
</gene>
<dbReference type="EMBL" id="KQ971312">
    <property type="protein sequence ID" value="KYB29222.1"/>
    <property type="molecule type" value="Genomic_DNA"/>
</dbReference>
<organism evidence="2 3">
    <name type="scientific">Tribolium castaneum</name>
    <name type="common">Red flour beetle</name>
    <dbReference type="NCBI Taxonomy" id="7070"/>
    <lineage>
        <taxon>Eukaryota</taxon>
        <taxon>Metazoa</taxon>
        <taxon>Ecdysozoa</taxon>
        <taxon>Arthropoda</taxon>
        <taxon>Hexapoda</taxon>
        <taxon>Insecta</taxon>
        <taxon>Pterygota</taxon>
        <taxon>Neoptera</taxon>
        <taxon>Endopterygota</taxon>
        <taxon>Coleoptera</taxon>
        <taxon>Polyphaga</taxon>
        <taxon>Cucujiformia</taxon>
        <taxon>Tenebrionidae</taxon>
        <taxon>Tenebrionidae incertae sedis</taxon>
        <taxon>Tribolium</taxon>
    </lineage>
</organism>
<keyword evidence="3" id="KW-1185">Reference proteome</keyword>
<reference evidence="2 3" key="1">
    <citation type="journal article" date="2008" name="Nature">
        <title>The genome of the model beetle and pest Tribolium castaneum.</title>
        <authorList>
            <consortium name="Tribolium Genome Sequencing Consortium"/>
            <person name="Richards S."/>
            <person name="Gibbs R.A."/>
            <person name="Weinstock G.M."/>
            <person name="Brown S.J."/>
            <person name="Denell R."/>
            <person name="Beeman R.W."/>
            <person name="Gibbs R."/>
            <person name="Beeman R.W."/>
            <person name="Brown S.J."/>
            <person name="Bucher G."/>
            <person name="Friedrich M."/>
            <person name="Grimmelikhuijzen C.J."/>
            <person name="Klingler M."/>
            <person name="Lorenzen M."/>
            <person name="Richards S."/>
            <person name="Roth S."/>
            <person name="Schroder R."/>
            <person name="Tautz D."/>
            <person name="Zdobnov E.M."/>
            <person name="Muzny D."/>
            <person name="Gibbs R.A."/>
            <person name="Weinstock G.M."/>
            <person name="Attaway T."/>
            <person name="Bell S."/>
            <person name="Buhay C.J."/>
            <person name="Chandrabose M.N."/>
            <person name="Chavez D."/>
            <person name="Clerk-Blankenburg K.P."/>
            <person name="Cree A."/>
            <person name="Dao M."/>
            <person name="Davis C."/>
            <person name="Chacko J."/>
            <person name="Dinh H."/>
            <person name="Dugan-Rocha S."/>
            <person name="Fowler G."/>
            <person name="Garner T.T."/>
            <person name="Garnes J."/>
            <person name="Gnirke A."/>
            <person name="Hawes A."/>
            <person name="Hernandez J."/>
            <person name="Hines S."/>
            <person name="Holder M."/>
            <person name="Hume J."/>
            <person name="Jhangiani S.N."/>
            <person name="Joshi V."/>
            <person name="Khan Z.M."/>
            <person name="Jackson L."/>
            <person name="Kovar C."/>
            <person name="Kowis A."/>
            <person name="Lee S."/>
            <person name="Lewis L.R."/>
            <person name="Margolis J."/>
            <person name="Morgan M."/>
            <person name="Nazareth L.V."/>
            <person name="Nguyen N."/>
            <person name="Okwuonu G."/>
            <person name="Parker D."/>
            <person name="Richards S."/>
            <person name="Ruiz S.J."/>
            <person name="Santibanez J."/>
            <person name="Savard J."/>
            <person name="Scherer S.E."/>
            <person name="Schneider B."/>
            <person name="Sodergren E."/>
            <person name="Tautz D."/>
            <person name="Vattahil S."/>
            <person name="Villasana D."/>
            <person name="White C.S."/>
            <person name="Wright R."/>
            <person name="Park Y."/>
            <person name="Beeman R.W."/>
            <person name="Lord J."/>
            <person name="Oppert B."/>
            <person name="Lorenzen M."/>
            <person name="Brown S."/>
            <person name="Wang L."/>
            <person name="Savard J."/>
            <person name="Tautz D."/>
            <person name="Richards S."/>
            <person name="Weinstock G."/>
            <person name="Gibbs R.A."/>
            <person name="Liu Y."/>
            <person name="Worley K."/>
            <person name="Weinstock G."/>
            <person name="Elsik C.G."/>
            <person name="Reese J.T."/>
            <person name="Elhaik E."/>
            <person name="Landan G."/>
            <person name="Graur D."/>
            <person name="Arensburger P."/>
            <person name="Atkinson P."/>
            <person name="Beeman R.W."/>
            <person name="Beidler J."/>
            <person name="Brown S.J."/>
            <person name="Demuth J.P."/>
            <person name="Drury D.W."/>
            <person name="Du Y.Z."/>
            <person name="Fujiwara H."/>
            <person name="Lorenzen M."/>
            <person name="Maselli V."/>
            <person name="Osanai M."/>
            <person name="Park Y."/>
            <person name="Robertson H.M."/>
            <person name="Tu Z."/>
            <person name="Wang J.J."/>
            <person name="Wang S."/>
            <person name="Richards S."/>
            <person name="Song H."/>
            <person name="Zhang L."/>
            <person name="Sodergren E."/>
            <person name="Werner D."/>
            <person name="Stanke M."/>
            <person name="Morgenstern B."/>
            <person name="Solovyev V."/>
            <person name="Kosarev P."/>
            <person name="Brown G."/>
            <person name="Chen H.C."/>
            <person name="Ermolaeva O."/>
            <person name="Hlavina W."/>
            <person name="Kapustin Y."/>
            <person name="Kiryutin B."/>
            <person name="Kitts P."/>
            <person name="Maglott D."/>
            <person name="Pruitt K."/>
            <person name="Sapojnikov V."/>
            <person name="Souvorov A."/>
            <person name="Mackey A.J."/>
            <person name="Waterhouse R.M."/>
            <person name="Wyder S."/>
            <person name="Zdobnov E.M."/>
            <person name="Zdobnov E.M."/>
            <person name="Wyder S."/>
            <person name="Kriventseva E.V."/>
            <person name="Kadowaki T."/>
            <person name="Bork P."/>
            <person name="Aranda M."/>
            <person name="Bao R."/>
            <person name="Beermann A."/>
            <person name="Berns N."/>
            <person name="Bolognesi R."/>
            <person name="Bonneton F."/>
            <person name="Bopp D."/>
            <person name="Brown S.J."/>
            <person name="Bucher G."/>
            <person name="Butts T."/>
            <person name="Chaumot A."/>
            <person name="Denell R.E."/>
            <person name="Ferrier D.E."/>
            <person name="Friedrich M."/>
            <person name="Gordon C.M."/>
            <person name="Jindra M."/>
            <person name="Klingler M."/>
            <person name="Lan Q."/>
            <person name="Lattorff H.M."/>
            <person name="Laudet V."/>
            <person name="von Levetsow C."/>
            <person name="Liu Z."/>
            <person name="Lutz R."/>
            <person name="Lynch J.A."/>
            <person name="da Fonseca R.N."/>
            <person name="Posnien N."/>
            <person name="Reuter R."/>
            <person name="Roth S."/>
            <person name="Savard J."/>
            <person name="Schinko J.B."/>
            <person name="Schmitt C."/>
            <person name="Schoppmeier M."/>
            <person name="Schroder R."/>
            <person name="Shippy T.D."/>
            <person name="Simonnet F."/>
            <person name="Marques-Souza H."/>
            <person name="Tautz D."/>
            <person name="Tomoyasu Y."/>
            <person name="Trauner J."/>
            <person name="Van der Zee M."/>
            <person name="Vervoort M."/>
            <person name="Wittkopp N."/>
            <person name="Wimmer E.A."/>
            <person name="Yang X."/>
            <person name="Jones A.K."/>
            <person name="Sattelle D.B."/>
            <person name="Ebert P.R."/>
            <person name="Nelson D."/>
            <person name="Scott J.G."/>
            <person name="Beeman R.W."/>
            <person name="Muthukrishnan S."/>
            <person name="Kramer K.J."/>
            <person name="Arakane Y."/>
            <person name="Beeman R.W."/>
            <person name="Zhu Q."/>
            <person name="Hogenkamp D."/>
            <person name="Dixit R."/>
            <person name="Oppert B."/>
            <person name="Jiang H."/>
            <person name="Zou Z."/>
            <person name="Marshall J."/>
            <person name="Elpidina E."/>
            <person name="Vinokurov K."/>
            <person name="Oppert C."/>
            <person name="Zou Z."/>
            <person name="Evans J."/>
            <person name="Lu Z."/>
            <person name="Zhao P."/>
            <person name="Sumathipala N."/>
            <person name="Altincicek B."/>
            <person name="Vilcinskas A."/>
            <person name="Williams M."/>
            <person name="Hultmark D."/>
            <person name="Hetru C."/>
            <person name="Jiang H."/>
            <person name="Grimmelikhuijzen C.J."/>
            <person name="Hauser F."/>
            <person name="Cazzamali G."/>
            <person name="Williamson M."/>
            <person name="Park Y."/>
            <person name="Li B."/>
            <person name="Tanaka Y."/>
            <person name="Predel R."/>
            <person name="Neupert S."/>
            <person name="Schachtner J."/>
            <person name="Verleyen P."/>
            <person name="Raible F."/>
            <person name="Bork P."/>
            <person name="Friedrich M."/>
            <person name="Walden K.K."/>
            <person name="Robertson H.M."/>
            <person name="Angeli S."/>
            <person name="Foret S."/>
            <person name="Bucher G."/>
            <person name="Schuetz S."/>
            <person name="Maleszka R."/>
            <person name="Wimmer E.A."/>
            <person name="Beeman R.W."/>
            <person name="Lorenzen M."/>
            <person name="Tomoyasu Y."/>
            <person name="Miller S.C."/>
            <person name="Grossmann D."/>
            <person name="Bucher G."/>
        </authorList>
    </citation>
    <scope>NUCLEOTIDE SEQUENCE [LARGE SCALE GENOMIC DNA]</scope>
    <source>
        <strain evidence="2 3">Georgia GA2</strain>
    </source>
</reference>
<feature type="region of interest" description="Disordered" evidence="1">
    <location>
        <begin position="1"/>
        <end position="23"/>
    </location>
</feature>
<accession>A0A139WMQ3</accession>
<name>A0A139WMQ3_TRICA</name>
<evidence type="ECO:0000313" key="3">
    <source>
        <dbReference type="Proteomes" id="UP000007266"/>
    </source>
</evidence>
<dbReference type="Proteomes" id="UP000007266">
    <property type="component" value="Linkage group 2"/>
</dbReference>
<dbReference type="InParanoid" id="A0A139WMQ3"/>
<reference evidence="2 3" key="2">
    <citation type="journal article" date="2010" name="Nucleic Acids Res.">
        <title>BeetleBase in 2010: revisions to provide comprehensive genomic information for Tribolium castaneum.</title>
        <authorList>
            <person name="Kim H.S."/>
            <person name="Murphy T."/>
            <person name="Xia J."/>
            <person name="Caragea D."/>
            <person name="Park Y."/>
            <person name="Beeman R.W."/>
            <person name="Lorenzen M.D."/>
            <person name="Butcher S."/>
            <person name="Manak J.R."/>
            <person name="Brown S.J."/>
        </authorList>
    </citation>
    <scope>GENOME REANNOTATION</scope>
    <source>
        <strain evidence="2 3">Georgia GA2</strain>
    </source>
</reference>
<evidence type="ECO:0000256" key="1">
    <source>
        <dbReference type="SAM" id="MobiDB-lite"/>
    </source>
</evidence>
<sequence>MKPRFPDYSIAKHPANQSAEKNIPASTSCTWRVDRSFVHEKVP</sequence>
<dbReference type="AlphaFoldDB" id="A0A139WMQ3"/>
<evidence type="ECO:0000313" key="2">
    <source>
        <dbReference type="EMBL" id="KYB29222.1"/>
    </source>
</evidence>
<proteinExistence type="predicted"/>
<protein>
    <submittedName>
        <fullName evidence="2">Uncharacterized protein</fullName>
    </submittedName>
</protein>